<evidence type="ECO:0000259" key="4">
    <source>
        <dbReference type="Pfam" id="PF02769"/>
    </source>
</evidence>
<feature type="binding site" evidence="2">
    <location>
        <position position="43"/>
    </location>
    <ligand>
        <name>Mg(2+)</name>
        <dbReference type="ChEBI" id="CHEBI:18420"/>
        <label>1</label>
    </ligand>
</feature>
<feature type="binding site" evidence="2">
    <location>
        <position position="41"/>
    </location>
    <ligand>
        <name>Mg(2+)</name>
        <dbReference type="ChEBI" id="CHEBI:18420"/>
        <label>4</label>
    </ligand>
</feature>
<accession>A0A323V3Z7</accession>
<feature type="binding site" evidence="2">
    <location>
        <position position="258"/>
    </location>
    <ligand>
        <name>substrate</name>
    </ligand>
</feature>
<comment type="similarity">
    <text evidence="2">Belongs to the thiamine-monophosphate kinase family.</text>
</comment>
<dbReference type="Pfam" id="PF00586">
    <property type="entry name" value="AIRS"/>
    <property type="match status" value="1"/>
</dbReference>
<feature type="binding site" evidence="2">
    <location>
        <position position="209"/>
    </location>
    <ligand>
        <name>ATP</name>
        <dbReference type="ChEBI" id="CHEBI:30616"/>
    </ligand>
</feature>
<keyword evidence="2" id="KW-0547">Nucleotide-binding</keyword>
<dbReference type="EC" id="2.7.4.16" evidence="2"/>
<dbReference type="GO" id="GO:0009228">
    <property type="term" value="P:thiamine biosynthetic process"/>
    <property type="evidence" value="ECO:0007669"/>
    <property type="project" value="UniProtKB-KW"/>
</dbReference>
<dbReference type="CDD" id="cd02194">
    <property type="entry name" value="ThiL"/>
    <property type="match status" value="1"/>
</dbReference>
<feature type="binding site" evidence="2">
    <location>
        <position position="42"/>
    </location>
    <ligand>
        <name>Mg(2+)</name>
        <dbReference type="ChEBI" id="CHEBI:18420"/>
        <label>1</label>
    </ligand>
</feature>
<feature type="binding site" evidence="2">
    <location>
        <position position="26"/>
    </location>
    <ligand>
        <name>Mg(2+)</name>
        <dbReference type="ChEBI" id="CHEBI:18420"/>
        <label>3</label>
    </ligand>
</feature>
<keyword evidence="2" id="KW-0479">Metal-binding</keyword>
<dbReference type="GO" id="GO:0000287">
    <property type="term" value="F:magnesium ion binding"/>
    <property type="evidence" value="ECO:0007669"/>
    <property type="project" value="UniProtKB-UniRule"/>
</dbReference>
<comment type="function">
    <text evidence="2">Catalyzes the ATP-dependent phosphorylation of thiamine-monophosphate (TMP) to form thiamine-pyrophosphate (TPP), the active form of vitamin B1.</text>
</comment>
<keyword evidence="2" id="KW-0808">Transferase</keyword>
<dbReference type="InterPro" id="IPR006283">
    <property type="entry name" value="ThiL-like"/>
</dbReference>
<dbReference type="InterPro" id="IPR036676">
    <property type="entry name" value="PurM-like_C_sf"/>
</dbReference>
<feature type="binding site" evidence="2">
    <location>
        <position position="26"/>
    </location>
    <ligand>
        <name>Mg(2+)</name>
        <dbReference type="ChEBI" id="CHEBI:18420"/>
        <label>4</label>
    </ligand>
</feature>
<dbReference type="HAMAP" id="MF_02128">
    <property type="entry name" value="TMP_kinase"/>
    <property type="match status" value="1"/>
</dbReference>
<feature type="binding site" evidence="2">
    <location>
        <begin position="117"/>
        <end position="118"/>
    </location>
    <ligand>
        <name>ATP</name>
        <dbReference type="ChEBI" id="CHEBI:30616"/>
    </ligand>
</feature>
<evidence type="ECO:0000313" key="6">
    <source>
        <dbReference type="Proteomes" id="UP000248259"/>
    </source>
</evidence>
<dbReference type="Pfam" id="PF02769">
    <property type="entry name" value="AIRS_C"/>
    <property type="match status" value="1"/>
</dbReference>
<dbReference type="EMBL" id="QKOE01000001">
    <property type="protein sequence ID" value="PZA18166.1"/>
    <property type="molecule type" value="Genomic_DNA"/>
</dbReference>
<proteinExistence type="inferred from homology"/>
<dbReference type="NCBIfam" id="TIGR01379">
    <property type="entry name" value="thiL"/>
    <property type="match status" value="1"/>
</dbReference>
<dbReference type="RefSeq" id="WP_110522467.1">
    <property type="nucleotide sequence ID" value="NZ_QKOE01000001.1"/>
</dbReference>
<dbReference type="InterPro" id="IPR016188">
    <property type="entry name" value="PurM-like_N"/>
</dbReference>
<feature type="domain" description="PurM-like N-terminal" evidence="3">
    <location>
        <begin position="24"/>
        <end position="134"/>
    </location>
</feature>
<feature type="binding site" evidence="2">
    <location>
        <position position="210"/>
    </location>
    <ligand>
        <name>Mg(2+)</name>
        <dbReference type="ChEBI" id="CHEBI:18420"/>
        <label>5</label>
    </ligand>
</feature>
<feature type="binding site" evidence="2">
    <location>
        <position position="118"/>
    </location>
    <ligand>
        <name>Mg(2+)</name>
        <dbReference type="ChEBI" id="CHEBI:18420"/>
        <label>1</label>
    </ligand>
</feature>
<feature type="binding site" evidence="2">
    <location>
        <position position="43"/>
    </location>
    <ligand>
        <name>Mg(2+)</name>
        <dbReference type="ChEBI" id="CHEBI:18420"/>
        <label>2</label>
    </ligand>
</feature>
<gene>
    <name evidence="2 5" type="primary">thiL</name>
    <name evidence="5" type="ORF">DNK49_01075</name>
</gene>
<dbReference type="OrthoDB" id="9802811at2"/>
<comment type="catalytic activity">
    <reaction evidence="2">
        <text>thiamine phosphate + ATP = thiamine diphosphate + ADP</text>
        <dbReference type="Rhea" id="RHEA:15913"/>
        <dbReference type="ChEBI" id="CHEBI:30616"/>
        <dbReference type="ChEBI" id="CHEBI:37575"/>
        <dbReference type="ChEBI" id="CHEBI:58937"/>
        <dbReference type="ChEBI" id="CHEBI:456216"/>
        <dbReference type="EC" id="2.7.4.16"/>
    </reaction>
</comment>
<organism evidence="5 6">
    <name type="scientific">Parazoarcus communis SWub3 = DSM 12120</name>
    <dbReference type="NCBI Taxonomy" id="1121029"/>
    <lineage>
        <taxon>Bacteria</taxon>
        <taxon>Pseudomonadati</taxon>
        <taxon>Pseudomonadota</taxon>
        <taxon>Betaproteobacteria</taxon>
        <taxon>Rhodocyclales</taxon>
        <taxon>Zoogloeaceae</taxon>
        <taxon>Parazoarcus</taxon>
    </lineage>
</organism>
<comment type="caution">
    <text evidence="5">The sequence shown here is derived from an EMBL/GenBank/DDBJ whole genome shotgun (WGS) entry which is preliminary data.</text>
</comment>
<dbReference type="Proteomes" id="UP000248259">
    <property type="component" value="Unassembled WGS sequence"/>
</dbReference>
<feature type="domain" description="PurM-like C-terminal" evidence="4">
    <location>
        <begin position="147"/>
        <end position="295"/>
    </location>
</feature>
<dbReference type="UniPathway" id="UPA00060">
    <property type="reaction ID" value="UER00142"/>
</dbReference>
<keyword evidence="2 5" id="KW-0418">Kinase</keyword>
<feature type="binding site" evidence="2">
    <location>
        <position position="207"/>
    </location>
    <ligand>
        <name>Mg(2+)</name>
        <dbReference type="ChEBI" id="CHEBI:18420"/>
        <label>3</label>
    </ligand>
</feature>
<evidence type="ECO:0000259" key="3">
    <source>
        <dbReference type="Pfam" id="PF00586"/>
    </source>
</evidence>
<dbReference type="GO" id="GO:0009229">
    <property type="term" value="P:thiamine diphosphate biosynthetic process"/>
    <property type="evidence" value="ECO:0007669"/>
    <property type="project" value="UniProtKB-UniRule"/>
</dbReference>
<comment type="caution">
    <text evidence="2">Lacks conserved residue(s) required for the propagation of feature annotation.</text>
</comment>
<keyword evidence="1 2" id="KW-0784">Thiamine biosynthesis</keyword>
<feature type="binding site" evidence="2">
    <location>
        <position position="50"/>
    </location>
    <ligand>
        <name>substrate</name>
    </ligand>
</feature>
<name>A0A323V3Z7_9RHOO</name>
<dbReference type="InterPro" id="IPR010918">
    <property type="entry name" value="PurM-like_C_dom"/>
</dbReference>
<dbReference type="GO" id="GO:0005524">
    <property type="term" value="F:ATP binding"/>
    <property type="evidence" value="ECO:0007669"/>
    <property type="project" value="UniProtKB-UniRule"/>
</dbReference>
<evidence type="ECO:0000256" key="2">
    <source>
        <dbReference type="HAMAP-Rule" id="MF_02128"/>
    </source>
</evidence>
<evidence type="ECO:0000256" key="1">
    <source>
        <dbReference type="ARBA" id="ARBA00022977"/>
    </source>
</evidence>
<feature type="binding site" evidence="2">
    <location>
        <position position="315"/>
    </location>
    <ligand>
        <name>substrate</name>
    </ligand>
</feature>
<dbReference type="Gene3D" id="3.30.1330.10">
    <property type="entry name" value="PurM-like, N-terminal domain"/>
    <property type="match status" value="1"/>
</dbReference>
<keyword evidence="6" id="KW-1185">Reference proteome</keyword>
<dbReference type="AlphaFoldDB" id="A0A323V3Z7"/>
<feature type="binding site" evidence="2">
    <location>
        <position position="142"/>
    </location>
    <ligand>
        <name>ATP</name>
        <dbReference type="ChEBI" id="CHEBI:30616"/>
    </ligand>
</feature>
<comment type="pathway">
    <text evidence="2">Cofactor biosynthesis; thiamine diphosphate biosynthesis; thiamine diphosphate from thiamine phosphate: step 1/1.</text>
</comment>
<comment type="miscellaneous">
    <text evidence="2">Reaction mechanism of ThiL seems to utilize a direct, inline transfer of the gamma-phosphate of ATP to TMP rather than a phosphorylated enzyme intermediate.</text>
</comment>
<reference evidence="5 6" key="1">
    <citation type="submission" date="2018-06" db="EMBL/GenBank/DDBJ databases">
        <title>Azoarcus communis strain SWub3 genome.</title>
        <authorList>
            <person name="Zorraquino Salvo V."/>
            <person name="Toubiana D."/>
            <person name="Blumwald E."/>
        </authorList>
    </citation>
    <scope>NUCLEOTIDE SEQUENCE [LARGE SCALE GENOMIC DNA]</scope>
    <source>
        <strain evidence="5 6">SWub3</strain>
    </source>
</reference>
<dbReference type="InterPro" id="IPR036921">
    <property type="entry name" value="PurM-like_N_sf"/>
</dbReference>
<feature type="binding site" evidence="2">
    <location>
        <position position="71"/>
    </location>
    <ligand>
        <name>Mg(2+)</name>
        <dbReference type="ChEBI" id="CHEBI:18420"/>
        <label>2</label>
    </ligand>
</feature>
<feature type="binding site" evidence="2">
    <location>
        <position position="71"/>
    </location>
    <ligand>
        <name>Mg(2+)</name>
        <dbReference type="ChEBI" id="CHEBI:18420"/>
        <label>4</label>
    </ligand>
</feature>
<dbReference type="Gene3D" id="3.90.650.10">
    <property type="entry name" value="PurM-like C-terminal domain"/>
    <property type="match status" value="1"/>
</dbReference>
<dbReference type="PANTHER" id="PTHR30270">
    <property type="entry name" value="THIAMINE-MONOPHOSPHATE KINASE"/>
    <property type="match status" value="1"/>
</dbReference>
<dbReference type="SUPFAM" id="SSF56042">
    <property type="entry name" value="PurM C-terminal domain-like"/>
    <property type="match status" value="1"/>
</dbReference>
<dbReference type="PIRSF" id="PIRSF005303">
    <property type="entry name" value="Thiam_monoph_kin"/>
    <property type="match status" value="1"/>
</dbReference>
<dbReference type="GO" id="GO:0009030">
    <property type="term" value="F:thiamine-phosphate kinase activity"/>
    <property type="evidence" value="ECO:0007669"/>
    <property type="project" value="UniProtKB-UniRule"/>
</dbReference>
<keyword evidence="2" id="KW-0067">ATP-binding</keyword>
<dbReference type="SUPFAM" id="SSF55326">
    <property type="entry name" value="PurM N-terminal domain-like"/>
    <property type="match status" value="1"/>
</dbReference>
<keyword evidence="2" id="KW-0460">Magnesium</keyword>
<protein>
    <recommendedName>
        <fullName evidence="2">Thiamine-monophosphate kinase</fullName>
        <shortName evidence="2">TMP kinase</shortName>
        <shortName evidence="2">Thiamine-phosphate kinase</shortName>
        <ecNumber evidence="2">2.7.4.16</ecNumber>
    </recommendedName>
</protein>
<dbReference type="PANTHER" id="PTHR30270:SF0">
    <property type="entry name" value="THIAMINE-MONOPHOSPHATE KINASE"/>
    <property type="match status" value="1"/>
</dbReference>
<sequence>MPSEFELIRRYFNRPCAHTDLSVGDDAALVRPASGMQLAISTDMLIAGTHFFPDTDPCDLGWKALAVNLSDLAAMGAQARWAVLGLALPDVDEPWLSRFADGLFHCADQYGVDLVGGDTTRGPLAIGVTIFGEVPNGSAIRRDGAHPGDEIWISGQPGLAALGLACLQQRITLPTAARTRCIHALQHPEPRLALGLALRGVASAMLDVSDGLIGDLNHILERSGCGAEIDATLLPLTPLLAAGADEPLARRCLLAGGDDYELLFSAPPSMQTTLAALSTQLQLPLTRIGHITEHRGQLLLREVDGRLLPPLVSGYDHFA</sequence>
<evidence type="ECO:0000313" key="5">
    <source>
        <dbReference type="EMBL" id="PZA18166.1"/>
    </source>
</evidence>
<feature type="binding site" evidence="2">
    <location>
        <position position="71"/>
    </location>
    <ligand>
        <name>Mg(2+)</name>
        <dbReference type="ChEBI" id="CHEBI:18420"/>
        <label>3</label>
    </ligand>
</feature>